<keyword evidence="1 9" id="KW-0963">Cytoplasm</keyword>
<comment type="similarity">
    <text evidence="9">In the C-terminal section; belongs to the helicase family. RecG subfamily.</text>
</comment>
<dbReference type="InterPro" id="IPR047112">
    <property type="entry name" value="RecG/Mfd"/>
</dbReference>
<keyword evidence="8 9" id="KW-0234">DNA repair</keyword>
<gene>
    <name evidence="9 12" type="primary">mfd</name>
    <name evidence="12" type="ORF">ABFZ84_11260</name>
</gene>
<dbReference type="Pfam" id="PF00270">
    <property type="entry name" value="DEAD"/>
    <property type="match status" value="1"/>
</dbReference>
<keyword evidence="5" id="KW-0347">Helicase</keyword>
<dbReference type="Pfam" id="PF00271">
    <property type="entry name" value="Helicase_C"/>
    <property type="match status" value="1"/>
</dbReference>
<evidence type="ECO:0000256" key="1">
    <source>
        <dbReference type="ARBA" id="ARBA00022490"/>
    </source>
</evidence>
<evidence type="ECO:0000313" key="13">
    <source>
        <dbReference type="Proteomes" id="UP001560685"/>
    </source>
</evidence>
<dbReference type="EMBL" id="JBEHZE010000001">
    <property type="protein sequence ID" value="MEX6634123.1"/>
    <property type="molecule type" value="Genomic_DNA"/>
</dbReference>
<comment type="subcellular location">
    <subcellularLocation>
        <location evidence="9">Cytoplasm</location>
    </subcellularLocation>
</comment>
<proteinExistence type="inferred from homology"/>
<comment type="function">
    <text evidence="9">Couples transcription and DNA repair by recognizing RNA polymerase (RNAP) stalled at DNA lesions. Mediates ATP-dependent release of RNAP and its truncated transcript from the DNA, and recruitment of nucleotide excision repair machinery to the damaged site.</text>
</comment>
<accession>A0ABV3Z6Q4</accession>
<sequence>MTSGVALVNTEAAWRTEGRLDVFGAPEGADALVIAEAARGSKNLVLHIARDGSRAAAMVQSLKFFAPDIPVIEYPAWDCLPYDRVSPSPTVASRRMASLAAISTRGEGAFIVVASVNAAVQRTPPKEIIENAALSLAPGAVMPLDNLTLYLSSNGYARSSTVREPGEYAVRGGLVDIFPPGAEEPVRLDFFGDSLESVRAFDAETQRTTRQLSGFSLAAASEILLSDETISRFRKGYVATFGPAGDDPLYEAISAGRNHAGAEHWLPLFYERMDTLFDFIGDALVFIDHLAEEAIDERLASVNDHFEARAEDANTAKPRNSDFAAPAYRPLKPAALYLSDADWKGWMFNVNLRPLSPFAPPENTRGYNFGAKVGRSFAAERAAETINVFDAVSNHAKSLTDDRKKVIISCWSEGSADRMRTVLSDHGAVKSATDMPHADNWNDVNAAKTSFMTAVLGLETGFETPDAAFISEQDILGDRLVRRGRKKRAENFLSEASSLNLGDLVVHVEHGIGRYQGLKTLEVQGAPHDCLHLEYASGKLFLPVENIDLLSRFGSDDAGVQLDKLGGVAWQGRKAKMRERIKMLAEQLIAIAAKRTMRHAEVVTPITGSYDEFCARFPYSETEDQENAIADVIEDFAKGQPMDRLVCGDVGFGKTEVALRAAFVMAMTGRQVAVIAPTTLLARQHYRNFAERFKGFPVNVAQLSRMVSSADAKAAKEGITDGRVDIIIGTHALLQKTIKFRDVGLVIVDEEQHFGVKHKERLKEFRADTHVLTLSATPIPRTLQLAMSGIRDLSLIATPPVDRLAVRTTVGPFDQVVARETLLREHYRGGQSFYVAPRIKDLDDVTEFLNSQLPELKYKVAHGQMGAGELEDIMTAFYEGKFDVLVSTTIIESGLDIPTANTILIHRADMFGLGQLYQLRGRVGRSKQRAYAYITTPARGKLTPAAERRLKVMQSLDTLGAGFTLASHDLDIRGAGNLLGEEQSGHVKEVGVELYQHMLEEAVAELREGGSVGEEAWSPQINLGTSVLIPETYVTDLDVRMALYRRLGDMTEQGEIDSFAAELVDRFGSLPREVEQLLEIVAIKGICRRAGIAKIDAGPKGALISFRNDQFANVGGLIEFVSTSPLDVKLRPDQKFVFRQQWADDKSRLRGARKIAGMIAEIAEKA</sequence>
<name>A0ABV3Z6Q4_9PROT</name>
<dbReference type="SUPFAM" id="SSF141259">
    <property type="entry name" value="CarD-like"/>
    <property type="match status" value="1"/>
</dbReference>
<dbReference type="Proteomes" id="UP001560685">
    <property type="component" value="Unassembled WGS sequence"/>
</dbReference>
<dbReference type="SUPFAM" id="SSF52540">
    <property type="entry name" value="P-loop containing nucleoside triphosphate hydrolases"/>
    <property type="match status" value="4"/>
</dbReference>
<dbReference type="InterPro" id="IPR001650">
    <property type="entry name" value="Helicase_C-like"/>
</dbReference>
<reference evidence="12 13" key="1">
    <citation type="submission" date="2024-05" db="EMBL/GenBank/DDBJ databases">
        <title>Three bacterial strains, DH-69, EH-24, and ECK-19 isolated from coastal sediments.</title>
        <authorList>
            <person name="Ye Y.-Q."/>
            <person name="Du Z.-J."/>
        </authorList>
    </citation>
    <scope>NUCLEOTIDE SEQUENCE [LARGE SCALE GENOMIC DNA]</scope>
    <source>
        <strain evidence="12 13">ECK-19</strain>
    </source>
</reference>
<feature type="domain" description="Helicase C-terminal" evidence="11">
    <location>
        <begin position="812"/>
        <end position="971"/>
    </location>
</feature>
<dbReference type="HAMAP" id="MF_00969">
    <property type="entry name" value="TRCF"/>
    <property type="match status" value="1"/>
</dbReference>
<dbReference type="InterPro" id="IPR011545">
    <property type="entry name" value="DEAD/DEAH_box_helicase_dom"/>
</dbReference>
<keyword evidence="3 9" id="KW-0227">DNA damage</keyword>
<dbReference type="Pfam" id="PF17757">
    <property type="entry name" value="UvrB_inter"/>
    <property type="match status" value="1"/>
</dbReference>
<dbReference type="NCBIfam" id="TIGR00580">
    <property type="entry name" value="mfd"/>
    <property type="match status" value="1"/>
</dbReference>
<evidence type="ECO:0000256" key="6">
    <source>
        <dbReference type="ARBA" id="ARBA00022840"/>
    </source>
</evidence>
<dbReference type="PANTHER" id="PTHR47964">
    <property type="entry name" value="ATP-DEPENDENT DNA HELICASE HOMOLOG RECG, CHLOROPLASTIC"/>
    <property type="match status" value="1"/>
</dbReference>
<dbReference type="Gene3D" id="3.40.50.11140">
    <property type="match status" value="1"/>
</dbReference>
<dbReference type="InterPro" id="IPR014001">
    <property type="entry name" value="Helicase_ATP-bd"/>
</dbReference>
<protein>
    <recommendedName>
        <fullName evidence="9">Transcription-repair-coupling factor</fullName>
        <shortName evidence="9">TRCF</shortName>
        <ecNumber evidence="9">3.6.4.-</ecNumber>
    </recommendedName>
</protein>
<dbReference type="InterPro" id="IPR027417">
    <property type="entry name" value="P-loop_NTPase"/>
</dbReference>
<keyword evidence="4 9" id="KW-0378">Hydrolase</keyword>
<evidence type="ECO:0000256" key="8">
    <source>
        <dbReference type="ARBA" id="ARBA00023204"/>
    </source>
</evidence>
<dbReference type="EC" id="3.6.4.-" evidence="9"/>
<keyword evidence="6 9" id="KW-0067">ATP-binding</keyword>
<dbReference type="SUPFAM" id="SSF143517">
    <property type="entry name" value="TRCF domain-like"/>
    <property type="match status" value="1"/>
</dbReference>
<dbReference type="InterPro" id="IPR036101">
    <property type="entry name" value="CarD-like/TRCF_RID_sf"/>
</dbReference>
<comment type="caution">
    <text evidence="12">The sequence shown here is derived from an EMBL/GenBank/DDBJ whole genome shotgun (WGS) entry which is preliminary data.</text>
</comment>
<evidence type="ECO:0000259" key="10">
    <source>
        <dbReference type="PROSITE" id="PS51192"/>
    </source>
</evidence>
<evidence type="ECO:0000256" key="4">
    <source>
        <dbReference type="ARBA" id="ARBA00022801"/>
    </source>
</evidence>
<dbReference type="InterPro" id="IPR005118">
    <property type="entry name" value="TRCF_C"/>
</dbReference>
<keyword evidence="13" id="KW-1185">Reference proteome</keyword>
<dbReference type="Gene3D" id="3.90.1150.50">
    <property type="entry name" value="Transcription-repair-coupling factor, D7 domain"/>
    <property type="match status" value="1"/>
</dbReference>
<dbReference type="InterPro" id="IPR041471">
    <property type="entry name" value="UvrB_inter"/>
</dbReference>
<dbReference type="SMART" id="SM00490">
    <property type="entry name" value="HELICc"/>
    <property type="match status" value="1"/>
</dbReference>
<organism evidence="12 13">
    <name type="scientific">Hyphococcus lacteus</name>
    <dbReference type="NCBI Taxonomy" id="3143536"/>
    <lineage>
        <taxon>Bacteria</taxon>
        <taxon>Pseudomonadati</taxon>
        <taxon>Pseudomonadota</taxon>
        <taxon>Alphaproteobacteria</taxon>
        <taxon>Parvularculales</taxon>
        <taxon>Parvularculaceae</taxon>
        <taxon>Hyphococcus</taxon>
    </lineage>
</organism>
<dbReference type="Gene3D" id="2.40.10.170">
    <property type="match status" value="1"/>
</dbReference>
<keyword evidence="7 9" id="KW-0238">DNA-binding</keyword>
<dbReference type="InterPro" id="IPR003711">
    <property type="entry name" value="CarD-like/TRCF_RID"/>
</dbReference>
<dbReference type="Gene3D" id="3.40.50.11180">
    <property type="match status" value="1"/>
</dbReference>
<dbReference type="SMART" id="SM00982">
    <property type="entry name" value="TRCF"/>
    <property type="match status" value="1"/>
</dbReference>
<dbReference type="InterPro" id="IPR037235">
    <property type="entry name" value="TRCF-like_C_D7"/>
</dbReference>
<feature type="domain" description="Helicase ATP-binding" evidence="10">
    <location>
        <begin position="635"/>
        <end position="796"/>
    </location>
</feature>
<dbReference type="PROSITE" id="PS51194">
    <property type="entry name" value="HELICASE_CTER"/>
    <property type="match status" value="1"/>
</dbReference>
<keyword evidence="2 9" id="KW-0547">Nucleotide-binding</keyword>
<dbReference type="Pfam" id="PF02559">
    <property type="entry name" value="CarD_TRCF_RID"/>
    <property type="match status" value="1"/>
</dbReference>
<dbReference type="CDD" id="cd17991">
    <property type="entry name" value="DEXHc_TRCF"/>
    <property type="match status" value="1"/>
</dbReference>
<dbReference type="SMART" id="SM00487">
    <property type="entry name" value="DEXDc"/>
    <property type="match status" value="1"/>
</dbReference>
<dbReference type="SMART" id="SM01058">
    <property type="entry name" value="CarD_TRCF"/>
    <property type="match status" value="1"/>
</dbReference>
<comment type="similarity">
    <text evidence="9">In the N-terminal section; belongs to the UvrB family.</text>
</comment>
<evidence type="ECO:0000259" key="11">
    <source>
        <dbReference type="PROSITE" id="PS51194"/>
    </source>
</evidence>
<dbReference type="InterPro" id="IPR004576">
    <property type="entry name" value="Mfd"/>
</dbReference>
<evidence type="ECO:0000313" key="12">
    <source>
        <dbReference type="EMBL" id="MEX6634123.1"/>
    </source>
</evidence>
<dbReference type="Gene3D" id="3.30.2060.10">
    <property type="entry name" value="Penicillin-binding protein 1b domain"/>
    <property type="match status" value="1"/>
</dbReference>
<dbReference type="Gene3D" id="3.40.50.300">
    <property type="entry name" value="P-loop containing nucleotide triphosphate hydrolases"/>
    <property type="match status" value="2"/>
</dbReference>
<evidence type="ECO:0000256" key="5">
    <source>
        <dbReference type="ARBA" id="ARBA00022806"/>
    </source>
</evidence>
<evidence type="ECO:0000256" key="2">
    <source>
        <dbReference type="ARBA" id="ARBA00022741"/>
    </source>
</evidence>
<dbReference type="PROSITE" id="PS51192">
    <property type="entry name" value="HELICASE_ATP_BIND_1"/>
    <property type="match status" value="1"/>
</dbReference>
<dbReference type="RefSeq" id="WP_369314577.1">
    <property type="nucleotide sequence ID" value="NZ_JBEHZE010000001.1"/>
</dbReference>
<evidence type="ECO:0000256" key="3">
    <source>
        <dbReference type="ARBA" id="ARBA00022763"/>
    </source>
</evidence>
<dbReference type="PANTHER" id="PTHR47964:SF1">
    <property type="entry name" value="ATP-DEPENDENT DNA HELICASE HOMOLOG RECG, CHLOROPLASTIC"/>
    <property type="match status" value="1"/>
</dbReference>
<evidence type="ECO:0000256" key="9">
    <source>
        <dbReference type="HAMAP-Rule" id="MF_00969"/>
    </source>
</evidence>
<dbReference type="Pfam" id="PF03461">
    <property type="entry name" value="TRCF"/>
    <property type="match status" value="1"/>
</dbReference>
<evidence type="ECO:0000256" key="7">
    <source>
        <dbReference type="ARBA" id="ARBA00023125"/>
    </source>
</evidence>